<keyword evidence="4" id="KW-1185">Reference proteome</keyword>
<evidence type="ECO:0000256" key="2">
    <source>
        <dbReference type="SAM" id="Phobius"/>
    </source>
</evidence>
<evidence type="ECO:0000256" key="1">
    <source>
        <dbReference type="SAM" id="Coils"/>
    </source>
</evidence>
<dbReference type="EMBL" id="RAPK01000007">
    <property type="protein sequence ID" value="RKD75250.1"/>
    <property type="molecule type" value="Genomic_DNA"/>
</dbReference>
<dbReference type="Proteomes" id="UP000285120">
    <property type="component" value="Unassembled WGS sequence"/>
</dbReference>
<keyword evidence="2" id="KW-0472">Membrane</keyword>
<name>A0A419V5K6_9BACL</name>
<keyword evidence="1" id="KW-0175">Coiled coil</keyword>
<keyword evidence="2" id="KW-0812">Transmembrane</keyword>
<reference evidence="3 4" key="1">
    <citation type="submission" date="2018-09" db="EMBL/GenBank/DDBJ databases">
        <title>Genomic Encyclopedia of Archaeal and Bacterial Type Strains, Phase II (KMG-II): from individual species to whole genera.</title>
        <authorList>
            <person name="Goeker M."/>
        </authorList>
    </citation>
    <scope>NUCLEOTIDE SEQUENCE [LARGE SCALE GENOMIC DNA]</scope>
    <source>
        <strain evidence="3 4">DSM 17008</strain>
    </source>
</reference>
<evidence type="ECO:0000313" key="4">
    <source>
        <dbReference type="Proteomes" id="UP000285120"/>
    </source>
</evidence>
<feature type="coiled-coil region" evidence="1">
    <location>
        <begin position="35"/>
        <end position="69"/>
    </location>
</feature>
<gene>
    <name evidence="3" type="ORF">ATL39_0948</name>
</gene>
<dbReference type="AlphaFoldDB" id="A0A419V5K6"/>
<feature type="transmembrane region" description="Helical" evidence="2">
    <location>
        <begin position="6"/>
        <end position="26"/>
    </location>
</feature>
<protein>
    <submittedName>
        <fullName evidence="3">Uncharacterized protein</fullName>
    </submittedName>
</protein>
<dbReference type="RefSeq" id="WP_120192142.1">
    <property type="nucleotide sequence ID" value="NZ_RAPK01000007.1"/>
</dbReference>
<evidence type="ECO:0000313" key="3">
    <source>
        <dbReference type="EMBL" id="RKD75250.1"/>
    </source>
</evidence>
<dbReference type="OrthoDB" id="9812702at2"/>
<sequence length="264" mass="31814">MPDVIVNSLALLSWSGILLWVAYYLFKKWTNTKIENHFNEKLESYKKELDNERENHKNILRRIENEQLLDHKRKLQDFSYYSSQRQQIYIALYNKILVCSSRVYSLIGLTKSINLSMMSKEELDEFMRSNNYSDQDKNKIDQLYKQNRKMELFQEISDIEEKLSYLRVERALSDLKNYLVYNELFIKDKLFQEINYLYNKFSNFKSYVENIRNIPPERIGDPGEVADSYEKRVSQYQKECEESVSKIKEMLKKDLSIGDYKKKE</sequence>
<organism evidence="3 4">
    <name type="scientific">Sinobaca qinghaiensis</name>
    <dbReference type="NCBI Taxonomy" id="342944"/>
    <lineage>
        <taxon>Bacteria</taxon>
        <taxon>Bacillati</taxon>
        <taxon>Bacillota</taxon>
        <taxon>Bacilli</taxon>
        <taxon>Bacillales</taxon>
        <taxon>Sporolactobacillaceae</taxon>
        <taxon>Sinobaca</taxon>
    </lineage>
</organism>
<comment type="caution">
    <text evidence="3">The sequence shown here is derived from an EMBL/GenBank/DDBJ whole genome shotgun (WGS) entry which is preliminary data.</text>
</comment>
<feature type="coiled-coil region" evidence="1">
    <location>
        <begin position="226"/>
        <end position="253"/>
    </location>
</feature>
<accession>A0A419V5K6</accession>
<proteinExistence type="predicted"/>
<keyword evidence="2" id="KW-1133">Transmembrane helix</keyword>